<evidence type="ECO:0000256" key="2">
    <source>
        <dbReference type="ARBA" id="ARBA00022448"/>
    </source>
</evidence>
<keyword evidence="9 10" id="KW-0998">Cell outer membrane</keyword>
<feature type="domain" description="TonB-dependent receptor-like beta-barrel" evidence="13">
    <location>
        <begin position="264"/>
        <end position="623"/>
    </location>
</feature>
<dbReference type="InterPro" id="IPR036942">
    <property type="entry name" value="Beta-barrel_TonB_sf"/>
</dbReference>
<evidence type="ECO:0000259" key="13">
    <source>
        <dbReference type="Pfam" id="PF00593"/>
    </source>
</evidence>
<evidence type="ECO:0000256" key="5">
    <source>
        <dbReference type="ARBA" id="ARBA00022729"/>
    </source>
</evidence>
<keyword evidence="16" id="KW-1185">Reference proteome</keyword>
<keyword evidence="8 15" id="KW-0675">Receptor</keyword>
<dbReference type="SUPFAM" id="SSF56935">
    <property type="entry name" value="Porins"/>
    <property type="match status" value="1"/>
</dbReference>
<dbReference type="AlphaFoldDB" id="A0AAW9RZM4"/>
<evidence type="ECO:0000313" key="15">
    <source>
        <dbReference type="EMBL" id="MEN7547013.1"/>
    </source>
</evidence>
<name>A0AAW9RZM4_9BACT</name>
<evidence type="ECO:0000259" key="14">
    <source>
        <dbReference type="Pfam" id="PF07715"/>
    </source>
</evidence>
<evidence type="ECO:0000256" key="3">
    <source>
        <dbReference type="ARBA" id="ARBA00022452"/>
    </source>
</evidence>
<dbReference type="PANTHER" id="PTHR30069:SF29">
    <property type="entry name" value="HEMOGLOBIN AND HEMOGLOBIN-HAPTOGLOBIN-BINDING PROTEIN 1-RELATED"/>
    <property type="match status" value="1"/>
</dbReference>
<evidence type="ECO:0000256" key="8">
    <source>
        <dbReference type="ARBA" id="ARBA00023170"/>
    </source>
</evidence>
<accession>A0AAW9RZM4</accession>
<dbReference type="EMBL" id="JBDKWZ010000002">
    <property type="protein sequence ID" value="MEN7547013.1"/>
    <property type="molecule type" value="Genomic_DNA"/>
</dbReference>
<evidence type="ECO:0000256" key="9">
    <source>
        <dbReference type="ARBA" id="ARBA00023237"/>
    </source>
</evidence>
<organism evidence="15 16">
    <name type="scientific">Rapidithrix thailandica</name>
    <dbReference type="NCBI Taxonomy" id="413964"/>
    <lineage>
        <taxon>Bacteria</taxon>
        <taxon>Pseudomonadati</taxon>
        <taxon>Bacteroidota</taxon>
        <taxon>Cytophagia</taxon>
        <taxon>Cytophagales</taxon>
        <taxon>Flammeovirgaceae</taxon>
        <taxon>Rapidithrix</taxon>
    </lineage>
</organism>
<keyword evidence="6 11" id="KW-0798">TonB box</keyword>
<dbReference type="InterPro" id="IPR037066">
    <property type="entry name" value="Plug_dom_sf"/>
</dbReference>
<gene>
    <name evidence="15" type="ORF">AAG747_03790</name>
</gene>
<keyword evidence="4 10" id="KW-0812">Transmembrane</keyword>
<dbReference type="InterPro" id="IPR039426">
    <property type="entry name" value="TonB-dep_rcpt-like"/>
</dbReference>
<evidence type="ECO:0000256" key="6">
    <source>
        <dbReference type="ARBA" id="ARBA00023077"/>
    </source>
</evidence>
<comment type="subcellular location">
    <subcellularLocation>
        <location evidence="1 10">Cell outer membrane</location>
        <topology evidence="1 10">Multi-pass membrane protein</topology>
    </subcellularLocation>
</comment>
<dbReference type="InterPro" id="IPR012910">
    <property type="entry name" value="Plug_dom"/>
</dbReference>
<dbReference type="Pfam" id="PF00593">
    <property type="entry name" value="TonB_dep_Rec_b-barrel"/>
    <property type="match status" value="1"/>
</dbReference>
<evidence type="ECO:0000256" key="10">
    <source>
        <dbReference type="PROSITE-ProRule" id="PRU01360"/>
    </source>
</evidence>
<evidence type="ECO:0000256" key="4">
    <source>
        <dbReference type="ARBA" id="ARBA00022692"/>
    </source>
</evidence>
<keyword evidence="5 12" id="KW-0732">Signal</keyword>
<comment type="similarity">
    <text evidence="10 11">Belongs to the TonB-dependent receptor family.</text>
</comment>
<dbReference type="InterPro" id="IPR000531">
    <property type="entry name" value="Beta-barrel_TonB"/>
</dbReference>
<proteinExistence type="inferred from homology"/>
<protein>
    <submittedName>
        <fullName evidence="15">TonB-dependent receptor</fullName>
    </submittedName>
</protein>
<dbReference type="Proteomes" id="UP001403385">
    <property type="component" value="Unassembled WGS sequence"/>
</dbReference>
<dbReference type="PANTHER" id="PTHR30069">
    <property type="entry name" value="TONB-DEPENDENT OUTER MEMBRANE RECEPTOR"/>
    <property type="match status" value="1"/>
</dbReference>
<dbReference type="RefSeq" id="WP_346819801.1">
    <property type="nucleotide sequence ID" value="NZ_JBDKWZ010000002.1"/>
</dbReference>
<evidence type="ECO:0000256" key="7">
    <source>
        <dbReference type="ARBA" id="ARBA00023136"/>
    </source>
</evidence>
<comment type="caution">
    <text evidence="15">The sequence shown here is derived from an EMBL/GenBank/DDBJ whole genome shotgun (WGS) entry which is preliminary data.</text>
</comment>
<dbReference type="Pfam" id="PF07715">
    <property type="entry name" value="Plug"/>
    <property type="match status" value="1"/>
</dbReference>
<evidence type="ECO:0000256" key="12">
    <source>
        <dbReference type="SAM" id="SignalP"/>
    </source>
</evidence>
<sequence>MKKLINTLLLVSGFITWGMAQETDSTFYLQEVTVKENRIPPRVSFKNTSIEKEQLRENLTASLGEILALKTPIFIKNYGAGGTATPSFRGTGASHTQVYWNGINLNSPMLGQVDLSLFPVAFTDEIEVNYGAASLLYGTGGLGGAIQMNSKVAWKKQFQLMASQSVNSMENHISNASLTFGNSKLQSTTKAFYKKANNRFDFVNTIQPGQPTWTNKHAQQQQHGFLQELSAKLGKKQTLGIKAWYQQSKRDLAPSMDKKEEFAWQGDESLRLLAEWQLNDSKKNLSLKGAYIHDKLEYEKELNNAAQPKTSYSLSNGHIYKLNGIANFKISNQLYLNSGFKWDYDEISSTSYKDLDSGEKTNAHQNTFDLYTSAEWLPVPSLSISLLFRQQWLDSERKPFLPSLGMKYALWTNATFILSAKANLSRNFHAPTLNDRYWYPVGNPQLKPEEGWTGEGGLQLQTASTHRPWHASYELTAFNSVIHNWIIWKPAISNLWRPENLREVHSQGIEQVLKIRYQQNNWRLDFFASASVVKSENQKPYDDLDDSVDKQLLYTPVSSFQGYIKVKHKQNTLIAEQTAYGKRYTQNDGSEWLNPYYLTNLVYGREFSLGKHLLSLQARINNLFGYHYQSIARKPMPNRVYQLRLTFHMNE</sequence>
<feature type="chain" id="PRO_5043398779" evidence="12">
    <location>
        <begin position="21"/>
        <end position="651"/>
    </location>
</feature>
<dbReference type="Gene3D" id="2.170.130.10">
    <property type="entry name" value="TonB-dependent receptor, plug domain"/>
    <property type="match status" value="1"/>
</dbReference>
<reference evidence="15 16" key="1">
    <citation type="submission" date="2024-04" db="EMBL/GenBank/DDBJ databases">
        <title>Novel genus in family Flammeovirgaceae.</title>
        <authorList>
            <person name="Nguyen T.H."/>
            <person name="Vuong T.Q."/>
            <person name="Le H."/>
            <person name="Kim S.-G."/>
        </authorList>
    </citation>
    <scope>NUCLEOTIDE SEQUENCE [LARGE SCALE GENOMIC DNA]</scope>
    <source>
        <strain evidence="15 16">JCM 23209</strain>
    </source>
</reference>
<evidence type="ECO:0000256" key="1">
    <source>
        <dbReference type="ARBA" id="ARBA00004571"/>
    </source>
</evidence>
<feature type="domain" description="TonB-dependent receptor plug" evidence="14">
    <location>
        <begin position="47"/>
        <end position="145"/>
    </location>
</feature>
<dbReference type="GO" id="GO:0015344">
    <property type="term" value="F:siderophore uptake transmembrane transporter activity"/>
    <property type="evidence" value="ECO:0007669"/>
    <property type="project" value="TreeGrafter"/>
</dbReference>
<keyword evidence="3 10" id="KW-1134">Transmembrane beta strand</keyword>
<evidence type="ECO:0000256" key="11">
    <source>
        <dbReference type="RuleBase" id="RU003357"/>
    </source>
</evidence>
<feature type="signal peptide" evidence="12">
    <location>
        <begin position="1"/>
        <end position="20"/>
    </location>
</feature>
<dbReference type="Gene3D" id="2.40.170.20">
    <property type="entry name" value="TonB-dependent receptor, beta-barrel domain"/>
    <property type="match status" value="1"/>
</dbReference>
<dbReference type="PROSITE" id="PS52016">
    <property type="entry name" value="TONB_DEPENDENT_REC_3"/>
    <property type="match status" value="1"/>
</dbReference>
<dbReference type="GO" id="GO:0044718">
    <property type="term" value="P:siderophore transmembrane transport"/>
    <property type="evidence" value="ECO:0007669"/>
    <property type="project" value="TreeGrafter"/>
</dbReference>
<keyword evidence="2 10" id="KW-0813">Transport</keyword>
<keyword evidence="7 10" id="KW-0472">Membrane</keyword>
<dbReference type="GO" id="GO:0009279">
    <property type="term" value="C:cell outer membrane"/>
    <property type="evidence" value="ECO:0007669"/>
    <property type="project" value="UniProtKB-SubCell"/>
</dbReference>
<evidence type="ECO:0000313" key="16">
    <source>
        <dbReference type="Proteomes" id="UP001403385"/>
    </source>
</evidence>